<dbReference type="InterPro" id="IPR036866">
    <property type="entry name" value="RibonucZ/Hydroxyglut_hydro"/>
</dbReference>
<reference evidence="2 3" key="1">
    <citation type="journal article" date="2012" name="BMC Genomics">
        <title>Complete genome sequence of Saccharothrix espanaensis DSM 44229T and comparison to the other completely sequenced Pseudonocardiaceae.</title>
        <authorList>
            <person name="Strobel T."/>
            <person name="Al-Dilaimi A."/>
            <person name="Blom J."/>
            <person name="Gessner A."/>
            <person name="Kalinowski J."/>
            <person name="Luzhetska M."/>
            <person name="Puhler A."/>
            <person name="Szczepanowski R."/>
            <person name="Bechthold A."/>
            <person name="Ruckert C."/>
        </authorList>
    </citation>
    <scope>NUCLEOTIDE SEQUENCE [LARGE SCALE GENOMIC DNA]</scope>
    <source>
        <strain evidence="3">ATCC 51144 / DSM 44229 / JCM 9112 / NBRC 15066 / NRRL 15764</strain>
    </source>
</reference>
<dbReference type="PANTHER" id="PTHR42951:SF4">
    <property type="entry name" value="ACYL-COENZYME A THIOESTERASE MBLAC2"/>
    <property type="match status" value="1"/>
</dbReference>
<organism evidence="2 3">
    <name type="scientific">Saccharothrix espanaensis (strain ATCC 51144 / DSM 44229 / JCM 9112 / NBRC 15066 / NRRL 15764)</name>
    <dbReference type="NCBI Taxonomy" id="1179773"/>
    <lineage>
        <taxon>Bacteria</taxon>
        <taxon>Bacillati</taxon>
        <taxon>Actinomycetota</taxon>
        <taxon>Actinomycetes</taxon>
        <taxon>Pseudonocardiales</taxon>
        <taxon>Pseudonocardiaceae</taxon>
        <taxon>Saccharothrix</taxon>
    </lineage>
</organism>
<dbReference type="Proteomes" id="UP000006281">
    <property type="component" value="Chromosome"/>
</dbReference>
<dbReference type="Gene3D" id="3.60.15.10">
    <property type="entry name" value="Ribonuclease Z/Hydroxyacylglutathione hydrolase-like"/>
    <property type="match status" value="1"/>
</dbReference>
<protein>
    <submittedName>
        <fullName evidence="2">Beta-lactamase domain protein</fullName>
    </submittedName>
</protein>
<dbReference type="Pfam" id="PF00753">
    <property type="entry name" value="Lactamase_B"/>
    <property type="match status" value="1"/>
</dbReference>
<gene>
    <name evidence="2" type="ordered locus">BN6_38680</name>
</gene>
<keyword evidence="3" id="KW-1185">Reference proteome</keyword>
<dbReference type="BioCyc" id="SESP1179773:BN6_RS18720-MONOMER"/>
<evidence type="ECO:0000313" key="3">
    <source>
        <dbReference type="Proteomes" id="UP000006281"/>
    </source>
</evidence>
<dbReference type="PANTHER" id="PTHR42951">
    <property type="entry name" value="METALLO-BETA-LACTAMASE DOMAIN-CONTAINING"/>
    <property type="match status" value="1"/>
</dbReference>
<dbReference type="eggNOG" id="COG0491">
    <property type="taxonomic scope" value="Bacteria"/>
</dbReference>
<dbReference type="KEGG" id="sesp:BN6_38680"/>
<evidence type="ECO:0000313" key="2">
    <source>
        <dbReference type="EMBL" id="CCH31158.1"/>
    </source>
</evidence>
<feature type="domain" description="Metallo-beta-lactamase" evidence="1">
    <location>
        <begin position="29"/>
        <end position="222"/>
    </location>
</feature>
<dbReference type="HOGENOM" id="CLU_056342_1_1_11"/>
<dbReference type="SUPFAM" id="SSF56281">
    <property type="entry name" value="Metallo-hydrolase/oxidoreductase"/>
    <property type="match status" value="1"/>
</dbReference>
<dbReference type="RefSeq" id="WP_015101270.1">
    <property type="nucleotide sequence ID" value="NC_019673.1"/>
</dbReference>
<sequence>MGSEPIVRGEPVEVAEGVFVIPDGRVPLVPNVGIVVGERAALVVDTGLGPRSGAYVLDQARRLAGDRPLYLTTTHFHPEHGFGAQVFEGVATVVYNRAQRDELHRKGAAYLDMFAGLGPEIAAELADVRLVGPDIAYDGDRVELDLGGRTAVLHHRGPAHSAGDQTVLVDDRVLFTGDLVETRMFPIVPHFPPFDVDADAERWIAVLDRLRALDPAVVVPGHGEVGDAALIGDVRDYLDHVRTEVTRLAADGKSFDEVSAEIGRTAREGRSTWEQPEWIGFTARAFHESA</sequence>
<dbReference type="PATRIC" id="fig|1179773.3.peg.3869"/>
<accession>K0K3Q8</accession>
<dbReference type="EMBL" id="HE804045">
    <property type="protein sequence ID" value="CCH31158.1"/>
    <property type="molecule type" value="Genomic_DNA"/>
</dbReference>
<dbReference type="AlphaFoldDB" id="K0K3Q8"/>
<dbReference type="CDD" id="cd16282">
    <property type="entry name" value="metallo-hydrolase-like_MBL-fold"/>
    <property type="match status" value="1"/>
</dbReference>
<dbReference type="OrthoDB" id="2273115at2"/>
<dbReference type="STRING" id="1179773.BN6_38680"/>
<evidence type="ECO:0000259" key="1">
    <source>
        <dbReference type="SMART" id="SM00849"/>
    </source>
</evidence>
<dbReference type="SMART" id="SM00849">
    <property type="entry name" value="Lactamase_B"/>
    <property type="match status" value="1"/>
</dbReference>
<dbReference type="InterPro" id="IPR001279">
    <property type="entry name" value="Metallo-B-lactamas"/>
</dbReference>
<proteinExistence type="predicted"/>
<dbReference type="InterPro" id="IPR050855">
    <property type="entry name" value="NDM-1-like"/>
</dbReference>
<name>K0K3Q8_SACES</name>